<proteinExistence type="predicted"/>
<dbReference type="EMBL" id="JH600070">
    <property type="protein sequence ID" value="EIJ44008.1"/>
    <property type="molecule type" value="Genomic_DNA"/>
</dbReference>
<evidence type="ECO:0000313" key="1">
    <source>
        <dbReference type="EMBL" id="EIJ44008.1"/>
    </source>
</evidence>
<organism evidence="1 2">
    <name type="scientific">Beggiatoa alba B18LD</name>
    <dbReference type="NCBI Taxonomy" id="395493"/>
    <lineage>
        <taxon>Bacteria</taxon>
        <taxon>Pseudomonadati</taxon>
        <taxon>Pseudomonadota</taxon>
        <taxon>Gammaproteobacteria</taxon>
        <taxon>Thiotrichales</taxon>
        <taxon>Thiotrichaceae</taxon>
        <taxon>Beggiatoa</taxon>
    </lineage>
</organism>
<evidence type="ECO:0000313" key="2">
    <source>
        <dbReference type="Proteomes" id="UP000005744"/>
    </source>
</evidence>
<dbReference type="RefSeq" id="WP_002691691.1">
    <property type="nucleotide sequence ID" value="NZ_JH600070.1"/>
</dbReference>
<dbReference type="STRING" id="395493.BegalDRAFT_3184"/>
<dbReference type="HOGENOM" id="CLU_2858673_0_0_6"/>
<sequence length="64" mass="7137">MINKKVSRIAQIMGAEEHTNLERLIEQGLVKVDFESSLLFTVPTQKGLDLIKAVDKLIGSVLEE</sequence>
<dbReference type="AlphaFoldDB" id="I3CK65"/>
<reference evidence="1 2" key="1">
    <citation type="submission" date="2011-11" db="EMBL/GenBank/DDBJ databases">
        <title>Improved High-Quality Draft sequence of Beggiatoa alba B18lD.</title>
        <authorList>
            <consortium name="US DOE Joint Genome Institute"/>
            <person name="Lucas S."/>
            <person name="Han J."/>
            <person name="Lapidus A."/>
            <person name="Cheng J.-F."/>
            <person name="Goodwin L."/>
            <person name="Pitluck S."/>
            <person name="Peters L."/>
            <person name="Mikhailova N."/>
            <person name="Held B."/>
            <person name="Detter J.C."/>
            <person name="Han C."/>
            <person name="Tapia R."/>
            <person name="Land M."/>
            <person name="Hauser L."/>
            <person name="Kyrpides N."/>
            <person name="Ivanova N."/>
            <person name="Pagani I."/>
            <person name="Samuel K."/>
            <person name="Teske A."/>
            <person name="Mueller J."/>
            <person name="Woyke T."/>
        </authorList>
    </citation>
    <scope>NUCLEOTIDE SEQUENCE [LARGE SCALE GENOMIC DNA]</scope>
    <source>
        <strain evidence="1 2">B18LD</strain>
    </source>
</reference>
<keyword evidence="2" id="KW-1185">Reference proteome</keyword>
<gene>
    <name evidence="1" type="ORF">BegalDRAFT_3184</name>
</gene>
<dbReference type="Proteomes" id="UP000005744">
    <property type="component" value="Unassembled WGS sequence"/>
</dbReference>
<accession>I3CK65</accession>
<protein>
    <submittedName>
        <fullName evidence="1">Uncharacterized protein</fullName>
    </submittedName>
</protein>
<name>I3CK65_9GAMM</name>